<proteinExistence type="predicted"/>
<organism evidence="1">
    <name type="scientific">Oppiella nova</name>
    <dbReference type="NCBI Taxonomy" id="334625"/>
    <lineage>
        <taxon>Eukaryota</taxon>
        <taxon>Metazoa</taxon>
        <taxon>Ecdysozoa</taxon>
        <taxon>Arthropoda</taxon>
        <taxon>Chelicerata</taxon>
        <taxon>Arachnida</taxon>
        <taxon>Acari</taxon>
        <taxon>Acariformes</taxon>
        <taxon>Sarcoptiformes</taxon>
        <taxon>Oribatida</taxon>
        <taxon>Brachypylina</taxon>
        <taxon>Oppioidea</taxon>
        <taxon>Oppiidae</taxon>
        <taxon>Oppiella</taxon>
    </lineage>
</organism>
<name>A0A7R9LMQ4_9ACAR</name>
<keyword evidence="2" id="KW-1185">Reference proteome</keyword>
<dbReference type="EMBL" id="CAJPVJ010001716">
    <property type="protein sequence ID" value="CAG2165187.1"/>
    <property type="molecule type" value="Genomic_DNA"/>
</dbReference>
<evidence type="ECO:0000313" key="1">
    <source>
        <dbReference type="EMBL" id="CAD7644549.1"/>
    </source>
</evidence>
<dbReference type="EMBL" id="OC916541">
    <property type="protein sequence ID" value="CAD7644549.1"/>
    <property type="molecule type" value="Genomic_DNA"/>
</dbReference>
<evidence type="ECO:0000313" key="2">
    <source>
        <dbReference type="Proteomes" id="UP000728032"/>
    </source>
</evidence>
<sequence>MRPPALQIIYFGTTMEK</sequence>
<protein>
    <submittedName>
        <fullName evidence="1">Uncharacterized protein</fullName>
    </submittedName>
</protein>
<gene>
    <name evidence="1" type="ORF">ONB1V03_LOCUS4733</name>
</gene>
<dbReference type="AlphaFoldDB" id="A0A7R9LMQ4"/>
<accession>A0A7R9LMQ4</accession>
<reference evidence="1" key="1">
    <citation type="submission" date="2020-11" db="EMBL/GenBank/DDBJ databases">
        <authorList>
            <person name="Tran Van P."/>
        </authorList>
    </citation>
    <scope>NUCLEOTIDE SEQUENCE</scope>
</reference>
<dbReference type="Proteomes" id="UP000728032">
    <property type="component" value="Unassembled WGS sequence"/>
</dbReference>